<sequence>MSTHLNGGILPSSRLPGCNRLTRERCEEPPPIELKFGTRVDPSFSRWKCDFDNCEMAYDRQYELDQHVAVEHEEFRFNCNYCGLEFKHPESRLNHRKARCPAVLEH</sequence>
<dbReference type="OrthoDB" id="5912475at2759"/>
<dbReference type="InterPro" id="IPR013087">
    <property type="entry name" value="Znf_C2H2_type"/>
</dbReference>
<dbReference type="SUPFAM" id="SSF57667">
    <property type="entry name" value="beta-beta-alpha zinc fingers"/>
    <property type="match status" value="1"/>
</dbReference>
<dbReference type="AlphaFoldDB" id="A0A4U5PGD4"/>
<dbReference type="InterPro" id="IPR036236">
    <property type="entry name" value="Znf_C2H2_sf"/>
</dbReference>
<accession>A0A4U5PGD4</accession>
<name>A0A4U5PGD4_STECR</name>
<comment type="caution">
    <text evidence="2">The sequence shown here is derived from an EMBL/GenBank/DDBJ whole genome shotgun (WGS) entry which is preliminary data.</text>
</comment>
<protein>
    <recommendedName>
        <fullName evidence="1">C2H2-type domain-containing protein</fullName>
    </recommendedName>
</protein>
<dbReference type="Proteomes" id="UP000298663">
    <property type="component" value="Unassembled WGS sequence"/>
</dbReference>
<evidence type="ECO:0000259" key="1">
    <source>
        <dbReference type="PROSITE" id="PS00028"/>
    </source>
</evidence>
<evidence type="ECO:0000313" key="2">
    <source>
        <dbReference type="EMBL" id="TKR95443.1"/>
    </source>
</evidence>
<dbReference type="EMBL" id="AZBU02000002">
    <property type="protein sequence ID" value="TKR95443.1"/>
    <property type="molecule type" value="Genomic_DNA"/>
</dbReference>
<dbReference type="PROSITE" id="PS00028">
    <property type="entry name" value="ZINC_FINGER_C2H2_1"/>
    <property type="match status" value="1"/>
</dbReference>
<proteinExistence type="predicted"/>
<evidence type="ECO:0000313" key="3">
    <source>
        <dbReference type="Proteomes" id="UP000298663"/>
    </source>
</evidence>
<feature type="domain" description="C2H2-type" evidence="1">
    <location>
        <begin position="49"/>
        <end position="72"/>
    </location>
</feature>
<reference evidence="2 3" key="1">
    <citation type="journal article" date="2015" name="Genome Biol.">
        <title>Comparative genomics of Steinernema reveals deeply conserved gene regulatory networks.</title>
        <authorList>
            <person name="Dillman A.R."/>
            <person name="Macchietto M."/>
            <person name="Porter C.F."/>
            <person name="Rogers A."/>
            <person name="Williams B."/>
            <person name="Antoshechkin I."/>
            <person name="Lee M.M."/>
            <person name="Goodwin Z."/>
            <person name="Lu X."/>
            <person name="Lewis E.E."/>
            <person name="Goodrich-Blair H."/>
            <person name="Stock S.P."/>
            <person name="Adams B.J."/>
            <person name="Sternberg P.W."/>
            <person name="Mortazavi A."/>
        </authorList>
    </citation>
    <scope>NUCLEOTIDE SEQUENCE [LARGE SCALE GENOMIC DNA]</scope>
    <source>
        <strain evidence="2 3">ALL</strain>
    </source>
</reference>
<keyword evidence="3" id="KW-1185">Reference proteome</keyword>
<dbReference type="Gene3D" id="3.30.160.60">
    <property type="entry name" value="Classic Zinc Finger"/>
    <property type="match status" value="1"/>
</dbReference>
<reference evidence="2 3" key="2">
    <citation type="journal article" date="2019" name="G3 (Bethesda)">
        <title>Hybrid Assembly of the Genome of the Entomopathogenic Nematode Steinernema carpocapsae Identifies the X-Chromosome.</title>
        <authorList>
            <person name="Serra L."/>
            <person name="Macchietto M."/>
            <person name="Macias-Munoz A."/>
            <person name="McGill C.J."/>
            <person name="Rodriguez I.M."/>
            <person name="Rodriguez B."/>
            <person name="Murad R."/>
            <person name="Mortazavi A."/>
        </authorList>
    </citation>
    <scope>NUCLEOTIDE SEQUENCE [LARGE SCALE GENOMIC DNA]</scope>
    <source>
        <strain evidence="2 3">ALL</strain>
    </source>
</reference>
<gene>
    <name evidence="2" type="ORF">L596_009611</name>
</gene>
<organism evidence="2 3">
    <name type="scientific">Steinernema carpocapsae</name>
    <name type="common">Entomopathogenic nematode</name>
    <dbReference type="NCBI Taxonomy" id="34508"/>
    <lineage>
        <taxon>Eukaryota</taxon>
        <taxon>Metazoa</taxon>
        <taxon>Ecdysozoa</taxon>
        <taxon>Nematoda</taxon>
        <taxon>Chromadorea</taxon>
        <taxon>Rhabditida</taxon>
        <taxon>Tylenchina</taxon>
        <taxon>Panagrolaimomorpha</taxon>
        <taxon>Strongyloidoidea</taxon>
        <taxon>Steinernematidae</taxon>
        <taxon>Steinernema</taxon>
    </lineage>
</organism>